<evidence type="ECO:0000256" key="3">
    <source>
        <dbReference type="ARBA" id="ARBA00023004"/>
    </source>
</evidence>
<gene>
    <name evidence="6" type="ORF">A4D02_18195</name>
</gene>
<evidence type="ECO:0000313" key="7">
    <source>
        <dbReference type="Proteomes" id="UP000192277"/>
    </source>
</evidence>
<protein>
    <recommendedName>
        <fullName evidence="5">Cytochrome c domain-containing protein</fullName>
    </recommendedName>
</protein>
<dbReference type="SUPFAM" id="SSF46626">
    <property type="entry name" value="Cytochrome c"/>
    <property type="match status" value="1"/>
</dbReference>
<sequence length="117" mass="13477">MEALQKLVRNSIIFIFMSVMCIQFIKCSGTAVKEDKGYGKLFFYQNCAICHMQKYDGIDKSPGLLTLNSYDSLTLFNKMKGIKQDSIHEVILQSVDYSEKQIKSVCKFIKSYYDLSE</sequence>
<evidence type="ECO:0000259" key="5">
    <source>
        <dbReference type="PROSITE" id="PS51007"/>
    </source>
</evidence>
<evidence type="ECO:0000256" key="2">
    <source>
        <dbReference type="ARBA" id="ARBA00022723"/>
    </source>
</evidence>
<dbReference type="InterPro" id="IPR036909">
    <property type="entry name" value="Cyt_c-like_dom_sf"/>
</dbReference>
<name>A0ABX3NR05_9BACT</name>
<accession>A0ABX3NR05</accession>
<feature type="domain" description="Cytochrome c" evidence="5">
    <location>
        <begin position="34"/>
        <end position="113"/>
    </location>
</feature>
<keyword evidence="7" id="KW-1185">Reference proteome</keyword>
<dbReference type="PROSITE" id="PS51007">
    <property type="entry name" value="CYTC"/>
    <property type="match status" value="1"/>
</dbReference>
<keyword evidence="2 4" id="KW-0479">Metal-binding</keyword>
<organism evidence="6 7">
    <name type="scientific">Niastella koreensis</name>
    <dbReference type="NCBI Taxonomy" id="354356"/>
    <lineage>
        <taxon>Bacteria</taxon>
        <taxon>Pseudomonadati</taxon>
        <taxon>Bacteroidota</taxon>
        <taxon>Chitinophagia</taxon>
        <taxon>Chitinophagales</taxon>
        <taxon>Chitinophagaceae</taxon>
        <taxon>Niastella</taxon>
    </lineage>
</organism>
<evidence type="ECO:0000256" key="1">
    <source>
        <dbReference type="ARBA" id="ARBA00022617"/>
    </source>
</evidence>
<keyword evidence="1 4" id="KW-0349">Heme</keyword>
<evidence type="ECO:0000256" key="4">
    <source>
        <dbReference type="PROSITE-ProRule" id="PRU00433"/>
    </source>
</evidence>
<dbReference type="RefSeq" id="WP_014216970.1">
    <property type="nucleotide sequence ID" value="NZ_LWBO01000084.1"/>
</dbReference>
<dbReference type="EMBL" id="LWBO01000084">
    <property type="protein sequence ID" value="OQP39254.1"/>
    <property type="molecule type" value="Genomic_DNA"/>
</dbReference>
<evidence type="ECO:0000313" key="6">
    <source>
        <dbReference type="EMBL" id="OQP39254.1"/>
    </source>
</evidence>
<dbReference type="InterPro" id="IPR009056">
    <property type="entry name" value="Cyt_c-like_dom"/>
</dbReference>
<dbReference type="Proteomes" id="UP000192277">
    <property type="component" value="Unassembled WGS sequence"/>
</dbReference>
<keyword evidence="3 4" id="KW-0408">Iron</keyword>
<comment type="caution">
    <text evidence="6">The sequence shown here is derived from an EMBL/GenBank/DDBJ whole genome shotgun (WGS) entry which is preliminary data.</text>
</comment>
<reference evidence="6 7" key="1">
    <citation type="submission" date="2016-04" db="EMBL/GenBank/DDBJ databases">
        <authorList>
            <person name="Chen L."/>
            <person name="Zhuang W."/>
            <person name="Wang G."/>
        </authorList>
    </citation>
    <scope>NUCLEOTIDE SEQUENCE [LARGE SCALE GENOMIC DNA]</scope>
    <source>
        <strain evidence="7">GR20</strain>
    </source>
</reference>
<proteinExistence type="predicted"/>